<evidence type="ECO:0000256" key="2">
    <source>
        <dbReference type="SAM" id="SignalP"/>
    </source>
</evidence>
<evidence type="ECO:0000313" key="4">
    <source>
        <dbReference type="Proteomes" id="UP000663879"/>
    </source>
</evidence>
<evidence type="ECO:0000256" key="1">
    <source>
        <dbReference type="SAM" id="Phobius"/>
    </source>
</evidence>
<dbReference type="Gene3D" id="1.25.40.10">
    <property type="entry name" value="Tetratricopeptide repeat domain"/>
    <property type="match status" value="2"/>
</dbReference>
<dbReference type="InterPro" id="IPR006597">
    <property type="entry name" value="Sel1-like"/>
</dbReference>
<keyword evidence="1" id="KW-0472">Membrane</keyword>
<evidence type="ECO:0000313" key="3">
    <source>
        <dbReference type="EMBL" id="CAF0704103.1"/>
    </source>
</evidence>
<keyword evidence="1" id="KW-1133">Transmembrane helix</keyword>
<dbReference type="InterPro" id="IPR011990">
    <property type="entry name" value="TPR-like_helical_dom_sf"/>
</dbReference>
<dbReference type="Pfam" id="PF08238">
    <property type="entry name" value="Sel1"/>
    <property type="match status" value="7"/>
</dbReference>
<dbReference type="OrthoDB" id="272077at2759"/>
<keyword evidence="1" id="KW-0812">Transmembrane</keyword>
<dbReference type="AlphaFoldDB" id="A0A813M5X5"/>
<proteinExistence type="predicted"/>
<reference evidence="3" key="1">
    <citation type="submission" date="2021-02" db="EMBL/GenBank/DDBJ databases">
        <authorList>
            <person name="Nowell W R."/>
        </authorList>
    </citation>
    <scope>NUCLEOTIDE SEQUENCE</scope>
    <source>
        <strain evidence="3">Ploen Becks lab</strain>
    </source>
</reference>
<feature type="chain" id="PRO_5032306109" evidence="2">
    <location>
        <begin position="18"/>
        <end position="1014"/>
    </location>
</feature>
<organism evidence="3 4">
    <name type="scientific">Brachionus calyciflorus</name>
    <dbReference type="NCBI Taxonomy" id="104777"/>
    <lineage>
        <taxon>Eukaryota</taxon>
        <taxon>Metazoa</taxon>
        <taxon>Spiralia</taxon>
        <taxon>Gnathifera</taxon>
        <taxon>Rotifera</taxon>
        <taxon>Eurotatoria</taxon>
        <taxon>Monogononta</taxon>
        <taxon>Pseudotrocha</taxon>
        <taxon>Ploima</taxon>
        <taxon>Brachionidae</taxon>
        <taxon>Brachionus</taxon>
    </lineage>
</organism>
<dbReference type="EMBL" id="CAJNOC010000005">
    <property type="protein sequence ID" value="CAF0704103.1"/>
    <property type="molecule type" value="Genomic_DNA"/>
</dbReference>
<name>A0A813M5X5_9BILA</name>
<keyword evidence="2" id="KW-0732">Signal</keyword>
<feature type="transmembrane region" description="Helical" evidence="1">
    <location>
        <begin position="992"/>
        <end position="1013"/>
    </location>
</feature>
<keyword evidence="4" id="KW-1185">Reference proteome</keyword>
<gene>
    <name evidence="3" type="ORF">OXX778_LOCUS107</name>
</gene>
<dbReference type="SMART" id="SM00671">
    <property type="entry name" value="SEL1"/>
    <property type="match status" value="7"/>
</dbReference>
<comment type="caution">
    <text evidence="3">The sequence shown here is derived from an EMBL/GenBank/DDBJ whole genome shotgun (WGS) entry which is preliminary data.</text>
</comment>
<feature type="signal peptide" evidence="2">
    <location>
        <begin position="1"/>
        <end position="17"/>
    </location>
</feature>
<dbReference type="Proteomes" id="UP000663879">
    <property type="component" value="Unassembled WGS sequence"/>
</dbReference>
<dbReference type="PANTHER" id="PTHR44444">
    <property type="entry name" value="PROTEIN SEL-1 HOMOLOG 3"/>
    <property type="match status" value="1"/>
</dbReference>
<dbReference type="SUPFAM" id="SSF49899">
    <property type="entry name" value="Concanavalin A-like lectins/glucanases"/>
    <property type="match status" value="1"/>
</dbReference>
<dbReference type="InterPro" id="IPR042756">
    <property type="entry name" value="Sel-1L3"/>
</dbReference>
<dbReference type="Gene3D" id="2.60.120.200">
    <property type="match status" value="1"/>
</dbReference>
<dbReference type="SUPFAM" id="SSF81901">
    <property type="entry name" value="HCP-like"/>
    <property type="match status" value="3"/>
</dbReference>
<dbReference type="InterPro" id="IPR013320">
    <property type="entry name" value="ConA-like_dom_sf"/>
</dbReference>
<sequence>MLRFLIIFVITLNKLNTLVIKDNSDFIRLYNLPNKQLEHNDIILISYSLSHNIGGLELALDFDLFDHVVYSKIFNTSQTKRFQVEMEKIVIKFPYQLRCRPDLLNNKYFYQNKIFIRLWMLNRTEAADKSNFYYKDAKVKTEYSVKLVDPYSRSSKIEKECLSFGSEILFYKELKNVYYCDLEQEKIHIITNPLPLNGKHYGKVSEFMPYTDVFLEANRLKSFSNFRFSILLWIYIEEYCKSSFCSIYQRYDSYLKRYTPNIFITNKGNIIVEIYNSRNAPNGAKTMLSLPLKQWCRLIFNFTNKKWTLYVNCKNDFTKALRAENYIDFDVVYNDVEAYVVVGGSIKINSFNGLIGKLTVFRNRLIDLKTIDNSLDNDMMFKIYDDKSCKAPLKKLHFLLKIKEIKKKSIIKKKSCENNFLELISNVENKKQNDFCSIYSNLDNFSSYLLDQLIKLKESNPETIGQHLFQNMIQIIRTSQFNNFTNLIETLKICSCLNIHESNYVLSVLYSNGFGVELNEELGKIYLIKAAKHGDRLSLLALGHNHFYGLDGFTIDYDQSYYYYRQISEIAKDELYNPKSNENFPFNVRLSEKNDLETVVTENSEIFNWLKYQAKNGIVSAQNKLSTLFYWGIQGVKRNIKAGIQFFKKGAEKNDPEASFSYGLALAKGKGVEKNTKLGIEYLEKSAKLGSSRAFAALGHYAYQNEKNVTKALIYWLEGWEKYKDVDCAFNLGYFWSEGLYFNQRANLKKAWEFWSYAATKGQIDSQIKVADFNSRGYGVIPRNAKLAATWARTVGEKSSVLGKYLHEGLLAYREQNWKGSILFYLMTAYAGLEISSFNLAFLCEEIDEIHLMKIDCITKYYNQSINSNLERGNSYAYVKMGDYFYEKGRKKFNLVGYNSNEINKALEYYSLAFQKGNPQGLFNIAFLIENGYHVSAKTFERIGFPELANQTLYNKLNEIYKSCLMSEHLNDGFLPCSINFFKNKIKFLFNYYYSTLVLFVFPMVAMFAVVIFL</sequence>
<accession>A0A813M5X5</accession>
<dbReference type="PANTHER" id="PTHR44444:SF6">
    <property type="entry name" value="LAMININ G DOMAIN-CONTAINING PROTEIN"/>
    <property type="match status" value="1"/>
</dbReference>
<protein>
    <submittedName>
        <fullName evidence="3">Uncharacterized protein</fullName>
    </submittedName>
</protein>